<gene>
    <name evidence="1" type="ORF">ID875_31625</name>
</gene>
<reference evidence="1" key="1">
    <citation type="journal article" date="2020" name="PLoS ONE">
        <title>Isolation and characterization of Streptomyces bacteriophages and Streptomyces strains encoding biosynthetic arsenals: Streptomyces strains and phages for antibiotic discovery.</title>
        <authorList>
            <person name="Montano E.T."/>
            <person name="Nideffer J.F."/>
            <person name="Brumage L."/>
            <person name="Erb M."/>
            <person name="Derman A.I."/>
            <person name="Davis J.P."/>
            <person name="Estrada E."/>
            <person name="Fu S."/>
            <person name="Le D."/>
            <person name="Vuppala A."/>
            <person name="Tran C."/>
            <person name="Luterstein E."/>
            <person name="Lakkaraju S."/>
            <person name="Panchagnula S."/>
            <person name="Ren C."/>
            <person name="Doan J."/>
            <person name="Tran S."/>
            <person name="Soriano J."/>
            <person name="Fujita Y."/>
            <person name="Gutala P."/>
            <person name="Fujii Q."/>
            <person name="Lee M."/>
            <person name="Bui A."/>
            <person name="Villarreal C."/>
            <person name="Shing S.R."/>
            <person name="Kim S."/>
            <person name="Freeman D."/>
            <person name="Racha V."/>
            <person name="Ho A."/>
            <person name="Kumar P."/>
            <person name="Falah K."/>
            <person name="Dawson T."/>
            <person name="Enustun E."/>
            <person name="Prichard A."/>
            <person name="Gomez A."/>
            <person name="Khanna K."/>
            <person name="Trigg S."/>
            <person name="Fernandez L."/>
            <person name="Pogliano K."/>
            <person name="Pogliano J."/>
        </authorList>
    </citation>
    <scope>NUCLEOTIDE SEQUENCE</scope>
    <source>
        <strain evidence="1">QF2</strain>
    </source>
</reference>
<dbReference type="EMBL" id="JACWUS010000046">
    <property type="protein sequence ID" value="MBD2830675.1"/>
    <property type="molecule type" value="Genomic_DNA"/>
</dbReference>
<accession>A0A927GPM8</accession>
<dbReference type="AlphaFoldDB" id="A0A927GPM8"/>
<sequence length="46" mass="5041">MPSDPTDPADLAERIDALEKKVDELPTKKELADALRAFADSLEEQG</sequence>
<evidence type="ECO:0000313" key="1">
    <source>
        <dbReference type="EMBL" id="MBD2830675.1"/>
    </source>
</evidence>
<protein>
    <submittedName>
        <fullName evidence="1">Uncharacterized protein</fullName>
    </submittedName>
</protein>
<proteinExistence type="predicted"/>
<name>A0A927GPM8_STRGL</name>
<comment type="caution">
    <text evidence="1">The sequence shown here is derived from an EMBL/GenBank/DDBJ whole genome shotgun (WGS) entry which is preliminary data.</text>
</comment>
<organism evidence="1">
    <name type="scientific">Streptomyces globisporus</name>
    <dbReference type="NCBI Taxonomy" id="1908"/>
    <lineage>
        <taxon>Bacteria</taxon>
        <taxon>Bacillati</taxon>
        <taxon>Actinomycetota</taxon>
        <taxon>Actinomycetes</taxon>
        <taxon>Kitasatosporales</taxon>
        <taxon>Streptomycetaceae</taxon>
        <taxon>Streptomyces</taxon>
    </lineage>
</organism>